<evidence type="ECO:0000256" key="4">
    <source>
        <dbReference type="ARBA" id="ARBA00005570"/>
    </source>
</evidence>
<dbReference type="GO" id="GO:0046872">
    <property type="term" value="F:metal ion binding"/>
    <property type="evidence" value="ECO:0007669"/>
    <property type="project" value="UniProtKB-KW"/>
</dbReference>
<dbReference type="PIRSF" id="PIRSF000044">
    <property type="entry name" value="Cis_Diol_DH_RD"/>
    <property type="match status" value="1"/>
</dbReference>
<keyword evidence="8 27" id="KW-0813">Transport</keyword>
<evidence type="ECO:0000256" key="3">
    <source>
        <dbReference type="ARBA" id="ARBA00004533"/>
    </source>
</evidence>
<evidence type="ECO:0000256" key="8">
    <source>
        <dbReference type="ARBA" id="ARBA00022448"/>
    </source>
</evidence>
<evidence type="ECO:0000256" key="12">
    <source>
        <dbReference type="ARBA" id="ARBA00022714"/>
    </source>
</evidence>
<comment type="catalytic activity">
    <reaction evidence="26 27">
        <text>a ubiquinone + n Na(+)(in) + NADH + H(+) = a ubiquinol + n Na(+)(out) + NAD(+)</text>
        <dbReference type="Rhea" id="RHEA:47748"/>
        <dbReference type="Rhea" id="RHEA-COMP:9565"/>
        <dbReference type="Rhea" id="RHEA-COMP:9566"/>
        <dbReference type="ChEBI" id="CHEBI:15378"/>
        <dbReference type="ChEBI" id="CHEBI:16389"/>
        <dbReference type="ChEBI" id="CHEBI:17976"/>
        <dbReference type="ChEBI" id="CHEBI:29101"/>
        <dbReference type="ChEBI" id="CHEBI:57540"/>
        <dbReference type="ChEBI" id="CHEBI:57945"/>
        <dbReference type="EC" id="7.2.1.1"/>
    </reaction>
</comment>
<evidence type="ECO:0000313" key="30">
    <source>
        <dbReference type="EMBL" id="EAV47498.1"/>
    </source>
</evidence>
<dbReference type="GO" id="GO:0005886">
    <property type="term" value="C:plasma membrane"/>
    <property type="evidence" value="ECO:0007669"/>
    <property type="project" value="UniProtKB-SubCell"/>
</dbReference>
<comment type="similarity">
    <text evidence="4 27">Belongs to the NqrF family.</text>
</comment>
<dbReference type="InterPro" id="IPR017938">
    <property type="entry name" value="Riboflavin_synthase-like_b-brl"/>
</dbReference>
<dbReference type="InterPro" id="IPR008333">
    <property type="entry name" value="Cbr1-like_FAD-bd_dom"/>
</dbReference>
<keyword evidence="20 27" id="KW-0406">Ion transport</keyword>
<keyword evidence="22 27" id="KW-0472">Membrane</keyword>
<sequence length="406" mass="45277">MDTFVLGVSLFTLIVLSLVTIIIYARSKLVSTGEVNITINGEKKIKVPAGGKLLQALASEKLFVPSACGGGGTCAQCKVRIHSGGGSILPTEEGHISKKNALCGERLSCQVAVKQDMEIEVPEEVFGVKKWQCKVLSNDNVATFIKELIIELPKDEDVNFKAGGYIQIEAPKHSLSYKEFDIAKEYHEDWDRFKIWDVNSTVDESIERAYSMANYPEEKGIVMLNVRIATPPPGSKGIPAGKMSSYIFNLKKGDEVTISGPFGDFFARETKKEMIFVGGGAGMAPMRSLIFDQFKRVRTDRKASFWYGARSKKEMFYTEDFETIEKENENFSFNVALSDSLPEDEWDGHKGFIHNVLFEQYLKDHPSPEDCEYYLCGPPIMNESVTKMLIDLGVDGEDIMLDDFGG</sequence>
<dbReference type="NCBIfam" id="TIGR01941">
    <property type="entry name" value="nqrF"/>
    <property type="match status" value="1"/>
</dbReference>
<dbReference type="Gene3D" id="2.40.30.10">
    <property type="entry name" value="Translation factors"/>
    <property type="match status" value="1"/>
</dbReference>
<evidence type="ECO:0000256" key="24">
    <source>
        <dbReference type="ARBA" id="ARBA00030032"/>
    </source>
</evidence>
<keyword evidence="18 27" id="KW-0520">NAD</keyword>
<evidence type="ECO:0000256" key="13">
    <source>
        <dbReference type="ARBA" id="ARBA00022723"/>
    </source>
</evidence>
<dbReference type="GO" id="GO:0006814">
    <property type="term" value="P:sodium ion transport"/>
    <property type="evidence" value="ECO:0007669"/>
    <property type="project" value="UniProtKB-UniRule"/>
</dbReference>
<keyword evidence="11 27" id="KW-0285">Flavoprotein</keyword>
<dbReference type="SUPFAM" id="SSF54292">
    <property type="entry name" value="2Fe-2S ferredoxin-like"/>
    <property type="match status" value="1"/>
</dbReference>
<dbReference type="EMBL" id="AAUX01000001">
    <property type="protein sequence ID" value="EAV47498.1"/>
    <property type="molecule type" value="Genomic_DNA"/>
</dbReference>
<comment type="cofactor">
    <cofactor evidence="27">
        <name>[2Fe-2S] cluster</name>
        <dbReference type="ChEBI" id="CHEBI:190135"/>
    </cofactor>
    <text evidence="27">Binds 1 [2Fe-2S] cluster.</text>
</comment>
<evidence type="ECO:0000256" key="26">
    <source>
        <dbReference type="ARBA" id="ARBA00048891"/>
    </source>
</evidence>
<dbReference type="CDD" id="cd06188">
    <property type="entry name" value="NADH_quinone_reductase"/>
    <property type="match status" value="1"/>
</dbReference>
<keyword evidence="19 27" id="KW-0915">Sodium</keyword>
<dbReference type="InterPro" id="IPR001433">
    <property type="entry name" value="OxRdtase_FAD/NAD-bd"/>
</dbReference>
<dbReference type="Gene3D" id="3.10.20.30">
    <property type="match status" value="1"/>
</dbReference>
<dbReference type="EC" id="7.2.1.1" evidence="6 27"/>
<evidence type="ECO:0000256" key="23">
    <source>
        <dbReference type="ARBA" id="ARBA00023201"/>
    </source>
</evidence>
<evidence type="ECO:0000256" key="16">
    <source>
        <dbReference type="ARBA" id="ARBA00023004"/>
    </source>
</evidence>
<feature type="domain" description="FAD-binding FR-type" evidence="29">
    <location>
        <begin position="128"/>
        <end position="268"/>
    </location>
</feature>
<dbReference type="GO" id="GO:0051537">
    <property type="term" value="F:2 iron, 2 sulfur cluster binding"/>
    <property type="evidence" value="ECO:0007669"/>
    <property type="project" value="UniProtKB-KW"/>
</dbReference>
<feature type="binding site" evidence="27">
    <location>
        <position position="68"/>
    </location>
    <ligand>
        <name>[2Fe-2S] cluster</name>
        <dbReference type="ChEBI" id="CHEBI:190135"/>
    </ligand>
</feature>
<evidence type="ECO:0000256" key="25">
    <source>
        <dbReference type="ARBA" id="ARBA00030787"/>
    </source>
</evidence>
<keyword evidence="17 27" id="KW-0411">Iron-sulfur</keyword>
<feature type="binding site" evidence="27">
    <location>
        <position position="74"/>
    </location>
    <ligand>
        <name>[2Fe-2S] cluster</name>
        <dbReference type="ChEBI" id="CHEBI:190135"/>
    </ligand>
</feature>
<gene>
    <name evidence="27" type="primary">nqrF</name>
    <name evidence="30" type="ORF">MB2181_05455</name>
</gene>
<dbReference type="PANTHER" id="PTHR43644">
    <property type="entry name" value="NA(+)-TRANSLOCATING NADH-QUINONE REDUCTASE SUBUNIT"/>
    <property type="match status" value="1"/>
</dbReference>
<evidence type="ECO:0000256" key="27">
    <source>
        <dbReference type="HAMAP-Rule" id="MF_00430"/>
    </source>
</evidence>
<keyword evidence="30" id="KW-0560">Oxidoreductase</keyword>
<evidence type="ECO:0000313" key="31">
    <source>
        <dbReference type="Proteomes" id="UP000054262"/>
    </source>
</evidence>
<proteinExistence type="inferred from homology"/>
<dbReference type="InterPro" id="IPR001041">
    <property type="entry name" value="2Fe-2S_ferredoxin-type"/>
</dbReference>
<feature type="transmembrane region" description="Helical" evidence="27">
    <location>
        <begin position="6"/>
        <end position="25"/>
    </location>
</feature>
<keyword evidence="21 27" id="KW-0830">Ubiquinone</keyword>
<dbReference type="AlphaFoldDB" id="A0P7I8"/>
<dbReference type="InterPro" id="IPR012675">
    <property type="entry name" value="Beta-grasp_dom_sf"/>
</dbReference>
<evidence type="ECO:0000256" key="6">
    <source>
        <dbReference type="ARBA" id="ARBA00013099"/>
    </source>
</evidence>
<keyword evidence="10" id="KW-0997">Cell inner membrane</keyword>
<keyword evidence="12 27" id="KW-0001">2Fe-2S</keyword>
<dbReference type="GO" id="GO:0016655">
    <property type="term" value="F:oxidoreductase activity, acting on NAD(P)H, quinone or similar compound as acceptor"/>
    <property type="evidence" value="ECO:0007669"/>
    <property type="project" value="InterPro"/>
</dbReference>
<feature type="domain" description="2Fe-2S ferredoxin-type" evidence="28">
    <location>
        <begin position="33"/>
        <end position="125"/>
    </location>
</feature>
<keyword evidence="15 27" id="KW-1278">Translocase</keyword>
<evidence type="ECO:0000256" key="10">
    <source>
        <dbReference type="ARBA" id="ARBA00022519"/>
    </source>
</evidence>
<evidence type="ECO:0000256" key="15">
    <source>
        <dbReference type="ARBA" id="ARBA00022967"/>
    </source>
</evidence>
<evidence type="ECO:0000256" key="14">
    <source>
        <dbReference type="ARBA" id="ARBA00022827"/>
    </source>
</evidence>
<dbReference type="SUPFAM" id="SSF63380">
    <property type="entry name" value="Riboflavin synthase domain-like"/>
    <property type="match status" value="1"/>
</dbReference>
<keyword evidence="13 27" id="KW-0479">Metal-binding</keyword>
<feature type="binding site" evidence="27">
    <location>
        <position position="77"/>
    </location>
    <ligand>
        <name>[2Fe-2S] cluster</name>
        <dbReference type="ChEBI" id="CHEBI:190135"/>
    </ligand>
</feature>
<keyword evidence="16 27" id="KW-0408">Iron</keyword>
<evidence type="ECO:0000256" key="5">
    <source>
        <dbReference type="ARBA" id="ARBA00011309"/>
    </source>
</evidence>
<evidence type="ECO:0000256" key="19">
    <source>
        <dbReference type="ARBA" id="ARBA00023053"/>
    </source>
</evidence>
<keyword evidence="23 27" id="KW-0739">Sodium transport</keyword>
<dbReference type="Pfam" id="PF00111">
    <property type="entry name" value="Fer2"/>
    <property type="match status" value="1"/>
</dbReference>
<comment type="cofactor">
    <cofactor evidence="1 27">
        <name>FAD</name>
        <dbReference type="ChEBI" id="CHEBI:57692"/>
    </cofactor>
</comment>
<evidence type="ECO:0000259" key="28">
    <source>
        <dbReference type="PROSITE" id="PS51085"/>
    </source>
</evidence>
<keyword evidence="27" id="KW-1133">Transmembrane helix</keyword>
<feature type="binding site" evidence="27">
    <location>
        <position position="109"/>
    </location>
    <ligand>
        <name>[2Fe-2S] cluster</name>
        <dbReference type="ChEBI" id="CHEBI:190135"/>
    </ligand>
</feature>
<dbReference type="InterPro" id="IPR010205">
    <property type="entry name" value="NqrF"/>
</dbReference>
<name>A0P7I8_9PROT</name>
<dbReference type="Pfam" id="PF00175">
    <property type="entry name" value="NAD_binding_1"/>
    <property type="match status" value="1"/>
</dbReference>
<organism evidence="30 31">
    <name type="scientific">Methylophilales bacterium HTCC2181</name>
    <dbReference type="NCBI Taxonomy" id="383631"/>
    <lineage>
        <taxon>Bacteria</taxon>
        <taxon>Pseudomonadati</taxon>
        <taxon>Pseudomonadota</taxon>
        <taxon>Betaproteobacteria</taxon>
        <taxon>Nitrosomonadales</taxon>
        <taxon>OM43 clade</taxon>
    </lineage>
</organism>
<dbReference type="OrthoDB" id="9806195at2"/>
<evidence type="ECO:0000256" key="18">
    <source>
        <dbReference type="ARBA" id="ARBA00023027"/>
    </source>
</evidence>
<keyword evidence="9 27" id="KW-1003">Cell membrane</keyword>
<dbReference type="InterPro" id="IPR036010">
    <property type="entry name" value="2Fe-2S_ferredoxin-like_sf"/>
</dbReference>
<keyword evidence="31" id="KW-1185">Reference proteome</keyword>
<dbReference type="PROSITE" id="PS51384">
    <property type="entry name" value="FAD_FR"/>
    <property type="match status" value="1"/>
</dbReference>
<dbReference type="Gene3D" id="3.40.50.80">
    <property type="entry name" value="Nucleotide-binding domain of ferredoxin-NADP reductase (FNR) module"/>
    <property type="match status" value="1"/>
</dbReference>
<dbReference type="SUPFAM" id="SSF52343">
    <property type="entry name" value="Ferredoxin reductase-like, C-terminal NADP-linked domain"/>
    <property type="match status" value="1"/>
</dbReference>
<dbReference type="PANTHER" id="PTHR43644:SF1">
    <property type="entry name" value="NAD(P)H-FLAVIN REDUCTASE"/>
    <property type="match status" value="1"/>
</dbReference>
<evidence type="ECO:0000256" key="11">
    <source>
        <dbReference type="ARBA" id="ARBA00022630"/>
    </source>
</evidence>
<evidence type="ECO:0000256" key="7">
    <source>
        <dbReference type="ARBA" id="ARBA00019729"/>
    </source>
</evidence>
<dbReference type="GO" id="GO:0009055">
    <property type="term" value="F:electron transfer activity"/>
    <property type="evidence" value="ECO:0007669"/>
    <property type="project" value="UniProtKB-UniRule"/>
</dbReference>
<evidence type="ECO:0000256" key="2">
    <source>
        <dbReference type="ARBA" id="ARBA00002972"/>
    </source>
</evidence>
<dbReference type="Pfam" id="PF00970">
    <property type="entry name" value="FAD_binding_6"/>
    <property type="match status" value="1"/>
</dbReference>
<evidence type="ECO:0000259" key="29">
    <source>
        <dbReference type="PROSITE" id="PS51384"/>
    </source>
</evidence>
<protein>
    <recommendedName>
        <fullName evidence="7 27">Na(+)-translocating NADH-quinone reductase subunit F</fullName>
        <shortName evidence="27">Na(+)-NQR subunit F</shortName>
        <shortName evidence="27">Na(+)-translocating NQR subunit F</shortName>
        <ecNumber evidence="6 27">7.2.1.1</ecNumber>
    </recommendedName>
    <alternativeName>
        <fullName evidence="25 27">NQR complex subunit F</fullName>
    </alternativeName>
    <alternativeName>
        <fullName evidence="24 27">NQR-1 subunit F</fullName>
    </alternativeName>
</protein>
<keyword evidence="27" id="KW-0812">Transmembrane</keyword>
<evidence type="ECO:0000256" key="9">
    <source>
        <dbReference type="ARBA" id="ARBA00022475"/>
    </source>
</evidence>
<dbReference type="InterPro" id="IPR039261">
    <property type="entry name" value="FNR_nucleotide-bd"/>
</dbReference>
<comment type="function">
    <text evidence="2 27">NQR complex catalyzes the reduction of ubiquinone-1 to ubiquinol by two successive reactions, coupled with the transport of Na(+) ions from the cytoplasm to the periplasm. The first step is catalyzed by NqrF, which accepts electrons from NADH and reduces ubiquinone-1 to ubisemiquinone by a one-electron transfer pathway.</text>
</comment>
<dbReference type="HAMAP" id="MF_00430">
    <property type="entry name" value="NqrF"/>
    <property type="match status" value="1"/>
</dbReference>
<dbReference type="InterPro" id="IPR017927">
    <property type="entry name" value="FAD-bd_FR_type"/>
</dbReference>
<dbReference type="Proteomes" id="UP000054262">
    <property type="component" value="Unassembled WGS sequence"/>
</dbReference>
<evidence type="ECO:0000256" key="21">
    <source>
        <dbReference type="ARBA" id="ARBA00023075"/>
    </source>
</evidence>
<dbReference type="FunFam" id="3.40.50.80:FF:000014">
    <property type="entry name" value="Na(+)-translocating NADH-quinone reductase subunit F"/>
    <property type="match status" value="1"/>
</dbReference>
<keyword evidence="14 27" id="KW-0274">FAD</keyword>
<comment type="caution">
    <text evidence="30">The sequence shown here is derived from an EMBL/GenBank/DDBJ whole genome shotgun (WGS) entry which is preliminary data.</text>
</comment>
<dbReference type="CDD" id="cd00207">
    <property type="entry name" value="fer2"/>
    <property type="match status" value="1"/>
</dbReference>
<evidence type="ECO:0000256" key="20">
    <source>
        <dbReference type="ARBA" id="ARBA00023065"/>
    </source>
</evidence>
<comment type="subcellular location">
    <subcellularLocation>
        <location evidence="3">Cell inner membrane</location>
    </subcellularLocation>
    <subcellularLocation>
        <location evidence="27">Cell membrane</location>
        <topology evidence="27">Single-pass membrane protein</topology>
    </subcellularLocation>
</comment>
<evidence type="ECO:0000256" key="1">
    <source>
        <dbReference type="ARBA" id="ARBA00001974"/>
    </source>
</evidence>
<evidence type="ECO:0000256" key="22">
    <source>
        <dbReference type="ARBA" id="ARBA00023136"/>
    </source>
</evidence>
<dbReference type="PROSITE" id="PS51085">
    <property type="entry name" value="2FE2S_FER_2"/>
    <property type="match status" value="1"/>
</dbReference>
<comment type="subunit">
    <text evidence="5 27">Composed of six subunits; NqrA, NqrB, NqrC, NqrD, NqrE and NqrF.</text>
</comment>
<accession>A0P7I8</accession>
<reference evidence="30 31" key="1">
    <citation type="submission" date="2006-11" db="EMBL/GenBank/DDBJ databases">
        <authorList>
            <person name="Giovannoni S."/>
            <person name="Vergin K."/>
            <person name="Ferriera S."/>
            <person name="Johnson J."/>
            <person name="Kravitz S."/>
            <person name="Beeson K."/>
            <person name="Sutton G."/>
            <person name="Rogers Y.-H."/>
            <person name="Friedman R."/>
            <person name="Frazier M."/>
            <person name="Venter J.C."/>
        </authorList>
    </citation>
    <scope>NUCLEOTIDE SEQUENCE [LARGE SCALE GENOMIC DNA]</scope>
    <source>
        <strain evidence="30 31">HTCC2181</strain>
    </source>
</reference>
<evidence type="ECO:0000256" key="17">
    <source>
        <dbReference type="ARBA" id="ARBA00023014"/>
    </source>
</evidence>